<dbReference type="Pfam" id="PF09413">
    <property type="entry name" value="DUF2007"/>
    <property type="match status" value="1"/>
</dbReference>
<dbReference type="Proteomes" id="UP001597460">
    <property type="component" value="Unassembled WGS sequence"/>
</dbReference>
<evidence type="ECO:0000313" key="3">
    <source>
        <dbReference type="Proteomes" id="UP001597460"/>
    </source>
</evidence>
<dbReference type="InterPro" id="IPR018551">
    <property type="entry name" value="DUF2007"/>
</dbReference>
<sequence length="93" mass="10519">MGFFSDAPKPSDIENWVCVLEANTDLDVEMAKNYLSNLKIPSNILSKRDSAYSLNIGEMAMVYLYVPKEFEKKARKALAELEGEHPGFNSEEE</sequence>
<protein>
    <submittedName>
        <fullName evidence="2">Signal transducing protein</fullName>
    </submittedName>
</protein>
<accession>A0ABW5JIJ2</accession>
<dbReference type="RefSeq" id="WP_390298894.1">
    <property type="nucleotide sequence ID" value="NZ_JBHULI010000005.1"/>
</dbReference>
<proteinExistence type="predicted"/>
<evidence type="ECO:0000313" key="2">
    <source>
        <dbReference type="EMBL" id="MFD2531580.1"/>
    </source>
</evidence>
<reference evidence="3" key="1">
    <citation type="journal article" date="2019" name="Int. J. Syst. Evol. Microbiol.">
        <title>The Global Catalogue of Microorganisms (GCM) 10K type strain sequencing project: providing services to taxonomists for standard genome sequencing and annotation.</title>
        <authorList>
            <consortium name="The Broad Institute Genomics Platform"/>
            <consortium name="The Broad Institute Genome Sequencing Center for Infectious Disease"/>
            <person name="Wu L."/>
            <person name="Ma J."/>
        </authorList>
    </citation>
    <scope>NUCLEOTIDE SEQUENCE [LARGE SCALE GENOMIC DNA]</scope>
    <source>
        <strain evidence="3">KCTC 52042</strain>
    </source>
</reference>
<name>A0ABW5JIJ2_9BACT</name>
<dbReference type="EMBL" id="JBHULI010000005">
    <property type="protein sequence ID" value="MFD2531580.1"/>
    <property type="molecule type" value="Genomic_DNA"/>
</dbReference>
<feature type="domain" description="DUF2007" evidence="1">
    <location>
        <begin position="16"/>
        <end position="82"/>
    </location>
</feature>
<gene>
    <name evidence="2" type="ORF">ACFSVN_03885</name>
</gene>
<evidence type="ECO:0000259" key="1">
    <source>
        <dbReference type="Pfam" id="PF09413"/>
    </source>
</evidence>
<organism evidence="2 3">
    <name type="scientific">Gracilimonas halophila</name>
    <dbReference type="NCBI Taxonomy" id="1834464"/>
    <lineage>
        <taxon>Bacteria</taxon>
        <taxon>Pseudomonadati</taxon>
        <taxon>Balneolota</taxon>
        <taxon>Balneolia</taxon>
        <taxon>Balneolales</taxon>
        <taxon>Balneolaceae</taxon>
        <taxon>Gracilimonas</taxon>
    </lineage>
</organism>
<comment type="caution">
    <text evidence="2">The sequence shown here is derived from an EMBL/GenBank/DDBJ whole genome shotgun (WGS) entry which is preliminary data.</text>
</comment>
<keyword evidence="3" id="KW-1185">Reference proteome</keyword>